<proteinExistence type="predicted"/>
<dbReference type="Pfam" id="PF09920">
    <property type="entry name" value="DUF2150"/>
    <property type="match status" value="1"/>
</dbReference>
<reference evidence="1 2" key="1">
    <citation type="journal article" date="2019" name="Int. J. Syst. Evol. Microbiol.">
        <title>The Global Catalogue of Microorganisms (GCM) 10K type strain sequencing project: providing services to taxonomists for standard genome sequencing and annotation.</title>
        <authorList>
            <consortium name="The Broad Institute Genomics Platform"/>
            <consortium name="The Broad Institute Genome Sequencing Center for Infectious Disease"/>
            <person name="Wu L."/>
            <person name="Ma J."/>
        </authorList>
    </citation>
    <scope>NUCLEOTIDE SEQUENCE [LARGE SCALE GENOMIC DNA]</scope>
    <source>
        <strain evidence="1 2">SKJ47</strain>
    </source>
</reference>
<gene>
    <name evidence="1" type="ORF">ACFQE9_08395</name>
</gene>
<dbReference type="InterPro" id="IPR014518">
    <property type="entry name" value="UCP022079"/>
</dbReference>
<dbReference type="AlphaFoldDB" id="A0ABD5UU14"/>
<comment type="caution">
    <text evidence="1">The sequence shown here is derived from an EMBL/GenBank/DDBJ whole genome shotgun (WGS) entry which is preliminary data.</text>
</comment>
<dbReference type="EMBL" id="JBHSXL010000008">
    <property type="protein sequence ID" value="MFC6892623.1"/>
    <property type="molecule type" value="Genomic_DNA"/>
</dbReference>
<protein>
    <submittedName>
        <fullName evidence="1">DUF2150 family protein</fullName>
    </submittedName>
</protein>
<organism evidence="1 2">
    <name type="scientific">Halopenitus salinus</name>
    <dbReference type="NCBI Taxonomy" id="1198295"/>
    <lineage>
        <taxon>Archaea</taxon>
        <taxon>Methanobacteriati</taxon>
        <taxon>Methanobacteriota</taxon>
        <taxon>Stenosarchaea group</taxon>
        <taxon>Halobacteria</taxon>
        <taxon>Halobacteriales</taxon>
        <taxon>Haloferacaceae</taxon>
        <taxon>Halopenitus</taxon>
    </lineage>
</organism>
<dbReference type="RefSeq" id="WP_379743159.1">
    <property type="nucleotide sequence ID" value="NZ_JBHSVN010000001.1"/>
</dbReference>
<keyword evidence="2" id="KW-1185">Reference proteome</keyword>
<sequence length="194" mass="21558">MTEDADDAVETFYTEERWQNWITRVEEEDLDPENEDSARLLLNLQDDAAIAVAKILSALDDGRIDDDRALEEIETVREIVLADVELEDEEEAMLIDGVQTSLVPVFYAAEEYVVGGTVEGDLDEYVRAAADAEADEDLDAALGYVVQAGTRVIDGDRLDIELVEDLEYGLVSEWVNGLDSLQSAIQDPEVVEED</sequence>
<accession>A0ABD5UU14</accession>
<evidence type="ECO:0000313" key="2">
    <source>
        <dbReference type="Proteomes" id="UP001596296"/>
    </source>
</evidence>
<name>A0ABD5UU14_9EURY</name>
<dbReference type="Proteomes" id="UP001596296">
    <property type="component" value="Unassembled WGS sequence"/>
</dbReference>
<evidence type="ECO:0000313" key="1">
    <source>
        <dbReference type="EMBL" id="MFC6892623.1"/>
    </source>
</evidence>
<dbReference type="PIRSF" id="PIRSF022079">
    <property type="entry name" value="UCP022079"/>
    <property type="match status" value="1"/>
</dbReference>